<evidence type="ECO:0000256" key="1">
    <source>
        <dbReference type="SAM" id="MobiDB-lite"/>
    </source>
</evidence>
<sequence>MALTPYGQSLKDSFYDRGMFTQLVAWPTLAPQLVPDSEKENFNAQMGREKDGLLTIPSCASPLGGSAIANSGAVALASEADAEVQDIFPDDKEHLVYVTMAFTELVQDGSHKSAKAKIKKANFTKTKRIDMLNISRSNFIVAFMALHSIDDKFTPSSDKGPGFKLWFTGTSGGKSGAATIDTNEEFNVLLQALFKRTTYVNVNVLFDINTWESFRKRKRAIALEFSDDTEAELCHGTKVPRVDLYSEATQLNGTFILQLKEKWTCQTHLGEHREPGFCYVTPTGEHVGLNHRRLAMWASAMAAGEATKYEPPNIAEFDGAANETASSLLLAAVIPLLTNLTRPAIPTTPVRPRVVSTPGTPTKSKAARASLAPDSPAPAAGEELRQFLVDLQRVKSVDIQAKEAALAALDITPDIIPDIPVSRICELVGVTEGVGFKVQKFCRAWNACLEEKRVY</sequence>
<accession>A0A4Y7PFL5</accession>
<dbReference type="AlphaFoldDB" id="A0A4Y7PFL5"/>
<reference evidence="2 3" key="1">
    <citation type="submission" date="2018-06" db="EMBL/GenBank/DDBJ databases">
        <title>A transcriptomic atlas of mushroom development highlights an independent origin of complex multicellularity.</title>
        <authorList>
            <consortium name="DOE Joint Genome Institute"/>
            <person name="Krizsan K."/>
            <person name="Almasi E."/>
            <person name="Merenyi Z."/>
            <person name="Sahu N."/>
            <person name="Viragh M."/>
            <person name="Koszo T."/>
            <person name="Mondo S."/>
            <person name="Kiss B."/>
            <person name="Balint B."/>
            <person name="Kues U."/>
            <person name="Barry K."/>
            <person name="Hegedus J.C."/>
            <person name="Henrissat B."/>
            <person name="Johnson J."/>
            <person name="Lipzen A."/>
            <person name="Ohm R."/>
            <person name="Nagy I."/>
            <person name="Pangilinan J."/>
            <person name="Yan J."/>
            <person name="Xiong Y."/>
            <person name="Grigoriev I.V."/>
            <person name="Hibbett D.S."/>
            <person name="Nagy L.G."/>
        </authorList>
    </citation>
    <scope>NUCLEOTIDE SEQUENCE [LARGE SCALE GENOMIC DNA]</scope>
    <source>
        <strain evidence="2 3">SZMC22713</strain>
    </source>
</reference>
<evidence type="ECO:0000313" key="2">
    <source>
        <dbReference type="EMBL" id="TDL14115.1"/>
    </source>
</evidence>
<evidence type="ECO:0000313" key="3">
    <source>
        <dbReference type="Proteomes" id="UP000294933"/>
    </source>
</evidence>
<dbReference type="Proteomes" id="UP000294933">
    <property type="component" value="Unassembled WGS sequence"/>
</dbReference>
<feature type="region of interest" description="Disordered" evidence="1">
    <location>
        <begin position="348"/>
        <end position="378"/>
    </location>
</feature>
<gene>
    <name evidence="2" type="ORF">BD410DRAFT_846335</name>
</gene>
<dbReference type="EMBL" id="ML170389">
    <property type="protein sequence ID" value="TDL14115.1"/>
    <property type="molecule type" value="Genomic_DNA"/>
</dbReference>
<dbReference type="VEuPathDB" id="FungiDB:BD410DRAFT_846335"/>
<protein>
    <submittedName>
        <fullName evidence="2">Uncharacterized protein</fullName>
    </submittedName>
</protein>
<feature type="compositionally biased region" description="Low complexity" evidence="1">
    <location>
        <begin position="367"/>
        <end position="378"/>
    </location>
</feature>
<dbReference type="OrthoDB" id="3261928at2759"/>
<name>A0A4Y7PFL5_9AGAM</name>
<proteinExistence type="predicted"/>
<keyword evidence="3" id="KW-1185">Reference proteome</keyword>
<organism evidence="2 3">
    <name type="scientific">Rickenella mellea</name>
    <dbReference type="NCBI Taxonomy" id="50990"/>
    <lineage>
        <taxon>Eukaryota</taxon>
        <taxon>Fungi</taxon>
        <taxon>Dikarya</taxon>
        <taxon>Basidiomycota</taxon>
        <taxon>Agaricomycotina</taxon>
        <taxon>Agaricomycetes</taxon>
        <taxon>Hymenochaetales</taxon>
        <taxon>Rickenellaceae</taxon>
        <taxon>Rickenella</taxon>
    </lineage>
</organism>